<accession>A0A1G4NX99</accession>
<keyword evidence="1" id="KW-0150">Chloroplast</keyword>
<keyword evidence="1" id="KW-0934">Plastid</keyword>
<reference evidence="1" key="1">
    <citation type="submission" date="2016-10" db="EMBL/GenBank/DDBJ databases">
        <title>Chloroplast genomes as a tool to resolve red algal phylogenies: a case study in the Nemaliales.</title>
        <authorList>
            <person name="Costa J.F."/>
            <person name="Lin S.M."/>
            <person name="Macaya E.C."/>
            <person name="Fernandez-Garcia C."/>
            <person name="Verbruggen H."/>
        </authorList>
    </citation>
    <scope>NUCLEOTIDE SEQUENCE</scope>
    <source>
        <strain evidence="1">J.0154</strain>
    </source>
</reference>
<gene>
    <name evidence="1" type="primary">ORF_6</name>
    <name evidence="1" type="ORF">J0154_234</name>
</gene>
<sequence>MFLYHNYDMLLISIQSLDPYGIDKLINQSYKIDLVELFAIRTKSIMRYTEISKCNNLYYIFVLTYNLSTLLCSSNIQQHAREILQDISQHYHDSSLYSNITKNYIQRFTLNYRKSCNPYLVGHYKYSSNKWIIQLSIINLFLMYKMSEKNGIYFIFYYMIHNYRQV</sequence>
<proteinExistence type="predicted"/>
<dbReference type="RefSeq" id="YP_009314827.1">
    <property type="nucleotide sequence ID" value="NC_031663.1"/>
</dbReference>
<evidence type="ECO:0000313" key="1">
    <source>
        <dbReference type="EMBL" id="SCW23282.1"/>
    </source>
</evidence>
<dbReference type="AlphaFoldDB" id="A0A1G4NX99"/>
<dbReference type="GeneID" id="29999973"/>
<name>A0A1G4NX99_9FLOR</name>
<protein>
    <submittedName>
        <fullName evidence="1">Uncharacterized protein</fullName>
    </submittedName>
</protein>
<dbReference type="EMBL" id="LT622872">
    <property type="protein sequence ID" value="SCW23282.1"/>
    <property type="molecule type" value="Genomic_DNA"/>
</dbReference>
<geneLocation type="chloroplast" evidence="1"/>
<reference evidence="1" key="2">
    <citation type="submission" date="2016-10" db="EMBL/GenBank/DDBJ databases">
        <authorList>
            <person name="de Groot N.N."/>
        </authorList>
    </citation>
    <scope>NUCLEOTIDE SEQUENCE</scope>
    <source>
        <strain evidence="1">J.0154</strain>
    </source>
</reference>
<organism evidence="1">
    <name type="scientific">Neoizziella asiatica</name>
    <dbReference type="NCBI Taxonomy" id="1077397"/>
    <lineage>
        <taxon>Eukaryota</taxon>
        <taxon>Rhodophyta</taxon>
        <taxon>Florideophyceae</taxon>
        <taxon>Nemaliophycidae</taxon>
        <taxon>Nemaliales</taxon>
        <taxon>Liagoraceae</taxon>
        <taxon>Neoizziella</taxon>
    </lineage>
</organism>